<evidence type="ECO:0000313" key="2">
    <source>
        <dbReference type="EMBL" id="SEO97903.1"/>
    </source>
</evidence>
<gene>
    <name evidence="2" type="ORF">SAMN05660991_02673</name>
</gene>
<accession>A0A1H8U4Z4</accession>
<sequence>MRDGGGTNSRVELWELVARERIRDTLARYNWSGDAGRADELAAAFAPDGVLQLRSGPTLRGRGEIRDFIGGVAAREAGPAPAGPAPAGPKLVRHLLTNTRFTALSPREASVSSYFTVVTEVGLDHAGRYRDTLVPVDDAWLIAHRLVSTDWVAPGSVMASPPPAR</sequence>
<dbReference type="InterPro" id="IPR037401">
    <property type="entry name" value="SnoaL-like"/>
</dbReference>
<protein>
    <submittedName>
        <fullName evidence="2">SnoaL-like domain-containing protein</fullName>
    </submittedName>
</protein>
<dbReference type="InterPro" id="IPR032710">
    <property type="entry name" value="NTF2-like_dom_sf"/>
</dbReference>
<organism evidence="2 3">
    <name type="scientific">Trujillonella endophytica</name>
    <dbReference type="NCBI Taxonomy" id="673521"/>
    <lineage>
        <taxon>Bacteria</taxon>
        <taxon>Bacillati</taxon>
        <taxon>Actinomycetota</taxon>
        <taxon>Actinomycetes</taxon>
        <taxon>Geodermatophilales</taxon>
        <taxon>Geodermatophilaceae</taxon>
        <taxon>Trujillonella</taxon>
    </lineage>
</organism>
<dbReference type="EMBL" id="FOEE01000007">
    <property type="protein sequence ID" value="SEO97903.1"/>
    <property type="molecule type" value="Genomic_DNA"/>
</dbReference>
<keyword evidence="3" id="KW-1185">Reference proteome</keyword>
<evidence type="ECO:0000313" key="3">
    <source>
        <dbReference type="Proteomes" id="UP000198960"/>
    </source>
</evidence>
<feature type="domain" description="SnoaL-like" evidence="1">
    <location>
        <begin position="15"/>
        <end position="145"/>
    </location>
</feature>
<name>A0A1H8U4Z4_9ACTN</name>
<dbReference type="Proteomes" id="UP000198960">
    <property type="component" value="Unassembled WGS sequence"/>
</dbReference>
<reference evidence="3" key="1">
    <citation type="submission" date="2016-10" db="EMBL/GenBank/DDBJ databases">
        <authorList>
            <person name="Varghese N."/>
            <person name="Submissions S."/>
        </authorList>
    </citation>
    <scope>NUCLEOTIDE SEQUENCE [LARGE SCALE GENOMIC DNA]</scope>
    <source>
        <strain evidence="3">DSM 45413</strain>
    </source>
</reference>
<dbReference type="STRING" id="673521.SAMN05660991_02673"/>
<proteinExistence type="predicted"/>
<evidence type="ECO:0000259" key="1">
    <source>
        <dbReference type="Pfam" id="PF13577"/>
    </source>
</evidence>
<dbReference type="AlphaFoldDB" id="A0A1H8U4Z4"/>
<dbReference type="Pfam" id="PF13577">
    <property type="entry name" value="SnoaL_4"/>
    <property type="match status" value="1"/>
</dbReference>
<dbReference type="SUPFAM" id="SSF54427">
    <property type="entry name" value="NTF2-like"/>
    <property type="match status" value="1"/>
</dbReference>
<dbReference type="Gene3D" id="3.10.450.50">
    <property type="match status" value="1"/>
</dbReference>